<keyword evidence="1" id="KW-0472">Membrane</keyword>
<feature type="transmembrane region" description="Helical" evidence="1">
    <location>
        <begin position="190"/>
        <end position="209"/>
    </location>
</feature>
<evidence type="ECO:0000313" key="2">
    <source>
        <dbReference type="EMBL" id="KAF4613549.1"/>
    </source>
</evidence>
<comment type="caution">
    <text evidence="2">The sequence shown here is derived from an EMBL/GenBank/DDBJ whole genome shotgun (WGS) entry which is preliminary data.</text>
</comment>
<reference evidence="2 3" key="1">
    <citation type="submission" date="2019-12" db="EMBL/GenBank/DDBJ databases">
        <authorList>
            <person name="Floudas D."/>
            <person name="Bentzer J."/>
            <person name="Ahren D."/>
            <person name="Johansson T."/>
            <person name="Persson P."/>
            <person name="Tunlid A."/>
        </authorList>
    </citation>
    <scope>NUCLEOTIDE SEQUENCE [LARGE SCALE GENOMIC DNA]</scope>
    <source>
        <strain evidence="2 3">CBS 102.39</strain>
    </source>
</reference>
<feature type="transmembrane region" description="Helical" evidence="1">
    <location>
        <begin position="300"/>
        <end position="316"/>
    </location>
</feature>
<feature type="transmembrane region" description="Helical" evidence="1">
    <location>
        <begin position="328"/>
        <end position="351"/>
    </location>
</feature>
<feature type="transmembrane region" description="Helical" evidence="1">
    <location>
        <begin position="6"/>
        <end position="31"/>
    </location>
</feature>
<dbReference type="Proteomes" id="UP000521872">
    <property type="component" value="Unassembled WGS sequence"/>
</dbReference>
<feature type="transmembrane region" description="Helical" evidence="1">
    <location>
        <begin position="246"/>
        <end position="267"/>
    </location>
</feature>
<protein>
    <submittedName>
        <fullName evidence="2">Uncharacterized protein</fullName>
    </submittedName>
</protein>
<organism evidence="2 3">
    <name type="scientific">Agrocybe pediades</name>
    <dbReference type="NCBI Taxonomy" id="84607"/>
    <lineage>
        <taxon>Eukaryota</taxon>
        <taxon>Fungi</taxon>
        <taxon>Dikarya</taxon>
        <taxon>Basidiomycota</taxon>
        <taxon>Agaricomycotina</taxon>
        <taxon>Agaricomycetes</taxon>
        <taxon>Agaricomycetidae</taxon>
        <taxon>Agaricales</taxon>
        <taxon>Agaricineae</taxon>
        <taxon>Strophariaceae</taxon>
        <taxon>Agrocybe</taxon>
    </lineage>
</organism>
<feature type="transmembrane region" description="Helical" evidence="1">
    <location>
        <begin position="43"/>
        <end position="63"/>
    </location>
</feature>
<gene>
    <name evidence="2" type="ORF">D9613_007624</name>
</gene>
<evidence type="ECO:0000313" key="3">
    <source>
        <dbReference type="Proteomes" id="UP000521872"/>
    </source>
</evidence>
<name>A0A8H4QM05_9AGAR</name>
<proteinExistence type="predicted"/>
<feature type="transmembrane region" description="Helical" evidence="1">
    <location>
        <begin position="146"/>
        <end position="170"/>
    </location>
</feature>
<feature type="transmembrane region" description="Helical" evidence="1">
    <location>
        <begin position="216"/>
        <end position="234"/>
    </location>
</feature>
<keyword evidence="1" id="KW-1133">Transmembrane helix</keyword>
<keyword evidence="1" id="KW-0812">Transmembrane</keyword>
<dbReference type="AlphaFoldDB" id="A0A8H4QM05"/>
<evidence type="ECO:0000256" key="1">
    <source>
        <dbReference type="SAM" id="Phobius"/>
    </source>
</evidence>
<dbReference type="EMBL" id="JAACJL010000045">
    <property type="protein sequence ID" value="KAF4613549.1"/>
    <property type="molecule type" value="Genomic_DNA"/>
</dbReference>
<sequence>MDLPHIVALCIFSSYFIAILSLFVLILRTIYSSKLSSKSAFSGKALLFTILTLQSFAHTWFYMFKYMAWSFANYESLHPSSTSQDLLHRVASWLHDTSLFEQAWFAVCAHPLNWWWSEQLCTFTVGAWTVFIAVEGHRHKIKHTWAYMLLGQIVAISVASNLFYIALILSHRAASGKEQTTSQTAASPRLWLSVLLSFATIAISPYTSTQTFLPNLLVMHALLFAPLIGASTIVHPTKSFSVDTKTLYRIIQILAAAIHLRTVFAAARALKQDSISSSTASRLISVAWDVLHSHPAQSSIGWDVVWTSISFIFWMLTSSEYPSALSKLYSVLYLTLATPISSVGVSAPYILRSLRAPDATIQDKRE</sequence>
<keyword evidence="3" id="KW-1185">Reference proteome</keyword>
<accession>A0A8H4QM05</accession>